<keyword evidence="4" id="KW-0479">Metal-binding</keyword>
<keyword evidence="7" id="KW-0460">Magnesium</keyword>
<keyword evidence="10" id="KW-0695">RNA-directed DNA polymerase</keyword>
<dbReference type="InterPro" id="IPR001584">
    <property type="entry name" value="Integrase_cat-core"/>
</dbReference>
<comment type="catalytic activity">
    <reaction evidence="14">
        <text>DNA(n) + a 2'-deoxyribonucleoside 5'-triphosphate = DNA(n+1) + diphosphate</text>
        <dbReference type="Rhea" id="RHEA:22508"/>
        <dbReference type="Rhea" id="RHEA-COMP:17339"/>
        <dbReference type="Rhea" id="RHEA-COMP:17340"/>
        <dbReference type="ChEBI" id="CHEBI:33019"/>
        <dbReference type="ChEBI" id="CHEBI:61560"/>
        <dbReference type="ChEBI" id="CHEBI:173112"/>
        <dbReference type="EC" id="2.7.7.7"/>
    </reaction>
</comment>
<reference evidence="16" key="1">
    <citation type="submission" date="2021-03" db="EMBL/GenBank/DDBJ databases">
        <title>Draft genome sequence of rust myrtle Austropuccinia psidii MF-1, a brazilian biotype.</title>
        <authorList>
            <person name="Quecine M.C."/>
            <person name="Pachon D.M.R."/>
            <person name="Bonatelli M.L."/>
            <person name="Correr F.H."/>
            <person name="Franceschini L.M."/>
            <person name="Leite T.F."/>
            <person name="Margarido G.R.A."/>
            <person name="Almeida C.A."/>
            <person name="Ferrarezi J.A."/>
            <person name="Labate C.A."/>
        </authorList>
    </citation>
    <scope>NUCLEOTIDE SEQUENCE</scope>
    <source>
        <strain evidence="16">MF-1</strain>
    </source>
</reference>
<comment type="caution">
    <text evidence="16">The sequence shown here is derived from an EMBL/GenBank/DDBJ whole genome shotgun (WGS) entry which is preliminary data.</text>
</comment>
<evidence type="ECO:0000256" key="12">
    <source>
        <dbReference type="ARBA" id="ARBA00023172"/>
    </source>
</evidence>
<dbReference type="GO" id="GO:0015074">
    <property type="term" value="P:DNA integration"/>
    <property type="evidence" value="ECO:0007669"/>
    <property type="project" value="UniProtKB-KW"/>
</dbReference>
<keyword evidence="17" id="KW-1185">Reference proteome</keyword>
<dbReference type="InterPro" id="IPR012337">
    <property type="entry name" value="RNaseH-like_sf"/>
</dbReference>
<dbReference type="InterPro" id="IPR039537">
    <property type="entry name" value="Retrotran_Ty1/copia-like"/>
</dbReference>
<organism evidence="16 17">
    <name type="scientific">Austropuccinia psidii MF-1</name>
    <dbReference type="NCBI Taxonomy" id="1389203"/>
    <lineage>
        <taxon>Eukaryota</taxon>
        <taxon>Fungi</taxon>
        <taxon>Dikarya</taxon>
        <taxon>Basidiomycota</taxon>
        <taxon>Pucciniomycotina</taxon>
        <taxon>Pucciniomycetes</taxon>
        <taxon>Pucciniales</taxon>
        <taxon>Sphaerophragmiaceae</taxon>
        <taxon>Austropuccinia</taxon>
    </lineage>
</organism>
<evidence type="ECO:0000256" key="3">
    <source>
        <dbReference type="ARBA" id="ARBA00022722"/>
    </source>
</evidence>
<comment type="catalytic activity">
    <reaction evidence="13">
        <text>DNA(n) + a 2'-deoxyribonucleoside 5'-triphosphate = DNA(n+1) + diphosphate</text>
        <dbReference type="Rhea" id="RHEA:22508"/>
        <dbReference type="Rhea" id="RHEA-COMP:17339"/>
        <dbReference type="Rhea" id="RHEA-COMP:17340"/>
        <dbReference type="ChEBI" id="CHEBI:33019"/>
        <dbReference type="ChEBI" id="CHEBI:61560"/>
        <dbReference type="ChEBI" id="CHEBI:173112"/>
        <dbReference type="EC" id="2.7.7.49"/>
    </reaction>
</comment>
<dbReference type="PANTHER" id="PTHR42648:SF11">
    <property type="entry name" value="TRANSPOSON TY4-P GAG-POL POLYPROTEIN"/>
    <property type="match status" value="1"/>
</dbReference>
<evidence type="ECO:0000256" key="8">
    <source>
        <dbReference type="ARBA" id="ARBA00022884"/>
    </source>
</evidence>
<dbReference type="InterPro" id="IPR036397">
    <property type="entry name" value="RNaseH_sf"/>
</dbReference>
<protein>
    <recommendedName>
        <fullName evidence="15">Integrase catalytic domain-containing protein</fullName>
    </recommendedName>
</protein>
<keyword evidence="3" id="KW-0540">Nuclease</keyword>
<dbReference type="InterPro" id="IPR025724">
    <property type="entry name" value="GAG-pre-integrase_dom"/>
</dbReference>
<sequence>MTNTEVEDWHKILGHPSDSYLKHLFKEGKIKGEFKPSRDCQICQKPKIQNRPHNRALPSSTTAFHCLHTDTVEITPAAEQGIKYVLVIVDDYSRYNCVYLMTNKSQAQGFIMAFVNEIHKKGISLERGPADSPQTNGVAKRFNQTLLTKIFCLLAQSKIPIRMWNEAANHSSLLLNLHPHKSIGMISPYEVLSLKNMFLEAPIKLERLVPFGLKTTLHVWKTSSKLALRGETLRALTFEKHSENHVSATPAISPVDNIKCSNQKAIDNTSEATQSNTKSNYTYVPYYDQAPRDISHQIDSRNIIEGSRRKSNIPDRVLLTDLVTYSMAMNDPMESKHWEEGMNLEFDAMSSFYKYYNCSV</sequence>
<dbReference type="Pfam" id="PF13976">
    <property type="entry name" value="gag_pre-integrs"/>
    <property type="match status" value="1"/>
</dbReference>
<keyword evidence="1" id="KW-0815">Transposition</keyword>
<accession>A0A9Q3C9N6</accession>
<keyword evidence="12" id="KW-0233">DNA recombination</keyword>
<keyword evidence="5" id="KW-0255">Endonuclease</keyword>
<keyword evidence="8" id="KW-0694">RNA-binding</keyword>
<evidence type="ECO:0000256" key="4">
    <source>
        <dbReference type="ARBA" id="ARBA00022723"/>
    </source>
</evidence>
<proteinExistence type="predicted"/>
<dbReference type="SUPFAM" id="SSF53098">
    <property type="entry name" value="Ribonuclease H-like"/>
    <property type="match status" value="1"/>
</dbReference>
<evidence type="ECO:0000256" key="1">
    <source>
        <dbReference type="ARBA" id="ARBA00022578"/>
    </source>
</evidence>
<dbReference type="PROSITE" id="PS50994">
    <property type="entry name" value="INTEGRASE"/>
    <property type="match status" value="1"/>
</dbReference>
<dbReference type="GO" id="GO:0005634">
    <property type="term" value="C:nucleus"/>
    <property type="evidence" value="ECO:0007669"/>
    <property type="project" value="UniProtKB-ARBA"/>
</dbReference>
<evidence type="ECO:0000259" key="15">
    <source>
        <dbReference type="PROSITE" id="PS50994"/>
    </source>
</evidence>
<evidence type="ECO:0000256" key="14">
    <source>
        <dbReference type="ARBA" id="ARBA00049244"/>
    </source>
</evidence>
<dbReference type="GO" id="GO:0003887">
    <property type="term" value="F:DNA-directed DNA polymerase activity"/>
    <property type="evidence" value="ECO:0007669"/>
    <property type="project" value="UniProtKB-KW"/>
</dbReference>
<dbReference type="GO" id="GO:0003723">
    <property type="term" value="F:RNA binding"/>
    <property type="evidence" value="ECO:0007669"/>
    <property type="project" value="UniProtKB-KW"/>
</dbReference>
<evidence type="ECO:0000256" key="11">
    <source>
        <dbReference type="ARBA" id="ARBA00022932"/>
    </source>
</evidence>
<evidence type="ECO:0000256" key="2">
    <source>
        <dbReference type="ARBA" id="ARBA00022695"/>
    </source>
</evidence>
<keyword evidence="2" id="KW-0548">Nucleotidyltransferase</keyword>
<dbReference type="AlphaFoldDB" id="A0A9Q3C9N6"/>
<keyword evidence="11" id="KW-0239">DNA-directed DNA polymerase</keyword>
<evidence type="ECO:0000256" key="13">
    <source>
        <dbReference type="ARBA" id="ARBA00048173"/>
    </source>
</evidence>
<evidence type="ECO:0000313" key="16">
    <source>
        <dbReference type="EMBL" id="MBW0479733.1"/>
    </source>
</evidence>
<dbReference type="GO" id="GO:0003964">
    <property type="term" value="F:RNA-directed DNA polymerase activity"/>
    <property type="evidence" value="ECO:0007669"/>
    <property type="project" value="UniProtKB-KW"/>
</dbReference>
<keyword evidence="9" id="KW-0229">DNA integration</keyword>
<dbReference type="Gene3D" id="3.30.420.10">
    <property type="entry name" value="Ribonuclease H-like superfamily/Ribonuclease H"/>
    <property type="match status" value="2"/>
</dbReference>
<keyword evidence="11" id="KW-0808">Transferase</keyword>
<evidence type="ECO:0000256" key="10">
    <source>
        <dbReference type="ARBA" id="ARBA00022918"/>
    </source>
</evidence>
<dbReference type="EMBL" id="AVOT02005698">
    <property type="protein sequence ID" value="MBW0479733.1"/>
    <property type="molecule type" value="Genomic_DNA"/>
</dbReference>
<evidence type="ECO:0000256" key="5">
    <source>
        <dbReference type="ARBA" id="ARBA00022759"/>
    </source>
</evidence>
<evidence type="ECO:0000256" key="9">
    <source>
        <dbReference type="ARBA" id="ARBA00022908"/>
    </source>
</evidence>
<evidence type="ECO:0000256" key="7">
    <source>
        <dbReference type="ARBA" id="ARBA00022842"/>
    </source>
</evidence>
<dbReference type="GO" id="GO:0016787">
    <property type="term" value="F:hydrolase activity"/>
    <property type="evidence" value="ECO:0007669"/>
    <property type="project" value="UniProtKB-KW"/>
</dbReference>
<feature type="domain" description="Integrase catalytic" evidence="15">
    <location>
        <begin position="87"/>
        <end position="196"/>
    </location>
</feature>
<dbReference type="PANTHER" id="PTHR42648">
    <property type="entry name" value="TRANSPOSASE, PUTATIVE-RELATED"/>
    <property type="match status" value="1"/>
</dbReference>
<gene>
    <name evidence="16" type="ORF">O181_019448</name>
</gene>
<evidence type="ECO:0000256" key="6">
    <source>
        <dbReference type="ARBA" id="ARBA00022801"/>
    </source>
</evidence>
<evidence type="ECO:0000313" key="17">
    <source>
        <dbReference type="Proteomes" id="UP000765509"/>
    </source>
</evidence>
<dbReference type="GO" id="GO:0046872">
    <property type="term" value="F:metal ion binding"/>
    <property type="evidence" value="ECO:0007669"/>
    <property type="project" value="UniProtKB-KW"/>
</dbReference>
<dbReference type="Proteomes" id="UP000765509">
    <property type="component" value="Unassembled WGS sequence"/>
</dbReference>
<dbReference type="GO" id="GO:0004519">
    <property type="term" value="F:endonuclease activity"/>
    <property type="evidence" value="ECO:0007669"/>
    <property type="project" value="UniProtKB-KW"/>
</dbReference>
<dbReference type="OrthoDB" id="2506384at2759"/>
<dbReference type="GO" id="GO:0006310">
    <property type="term" value="P:DNA recombination"/>
    <property type="evidence" value="ECO:0007669"/>
    <property type="project" value="UniProtKB-KW"/>
</dbReference>
<keyword evidence="6" id="KW-0378">Hydrolase</keyword>
<dbReference type="GO" id="GO:0032196">
    <property type="term" value="P:transposition"/>
    <property type="evidence" value="ECO:0007669"/>
    <property type="project" value="UniProtKB-KW"/>
</dbReference>
<name>A0A9Q3C9N6_9BASI</name>